<dbReference type="STRING" id="53326.A0A016TNB9"/>
<reference evidence="2" key="1">
    <citation type="journal article" date="2015" name="Nat. Genet.">
        <title>The genome and transcriptome of the zoonotic hookworm Ancylostoma ceylanicum identify infection-specific gene families.</title>
        <authorList>
            <person name="Schwarz E.M."/>
            <person name="Hu Y."/>
            <person name="Antoshechkin I."/>
            <person name="Miller M.M."/>
            <person name="Sternberg P.W."/>
            <person name="Aroian R.V."/>
        </authorList>
    </citation>
    <scope>NUCLEOTIDE SEQUENCE</scope>
    <source>
        <strain evidence="2">HY135</strain>
    </source>
</reference>
<dbReference type="OrthoDB" id="445712at2759"/>
<name>A0A016TNB9_9BILA</name>
<dbReference type="AlphaFoldDB" id="A0A016TNB9"/>
<dbReference type="Proteomes" id="UP000024635">
    <property type="component" value="Unassembled WGS sequence"/>
</dbReference>
<comment type="caution">
    <text evidence="1">The sequence shown here is derived from an EMBL/GenBank/DDBJ whole genome shotgun (WGS) entry which is preliminary data.</text>
</comment>
<sequence>MVPHWLASRLRDSFQLSKTERILGDFIVRHRKDAQQALSNKNIDWWKDMVVQLEVTPGHDKQKFPGVEKVVQLARAVCADDVLIQKLESWTLPVFPVKGFPLTWHSLLRMHSKSMHQKCGYTLGSLHVGSFSEPSVHGGLAVISRAGVFRAVD</sequence>
<gene>
    <name evidence="1" type="primary">Acey_s0089.g2249</name>
    <name evidence="1" type="ORF">Y032_0089g2249</name>
</gene>
<evidence type="ECO:0000313" key="2">
    <source>
        <dbReference type="Proteomes" id="UP000024635"/>
    </source>
</evidence>
<protein>
    <submittedName>
        <fullName evidence="1">Uncharacterized protein</fullName>
    </submittedName>
</protein>
<proteinExistence type="predicted"/>
<dbReference type="EMBL" id="JARK01001425">
    <property type="protein sequence ID" value="EYC04152.1"/>
    <property type="molecule type" value="Genomic_DNA"/>
</dbReference>
<keyword evidence="2" id="KW-1185">Reference proteome</keyword>
<evidence type="ECO:0000313" key="1">
    <source>
        <dbReference type="EMBL" id="EYC04152.1"/>
    </source>
</evidence>
<accession>A0A016TNB9</accession>
<organism evidence="1 2">
    <name type="scientific">Ancylostoma ceylanicum</name>
    <dbReference type="NCBI Taxonomy" id="53326"/>
    <lineage>
        <taxon>Eukaryota</taxon>
        <taxon>Metazoa</taxon>
        <taxon>Ecdysozoa</taxon>
        <taxon>Nematoda</taxon>
        <taxon>Chromadorea</taxon>
        <taxon>Rhabditida</taxon>
        <taxon>Rhabditina</taxon>
        <taxon>Rhabditomorpha</taxon>
        <taxon>Strongyloidea</taxon>
        <taxon>Ancylostomatidae</taxon>
        <taxon>Ancylostomatinae</taxon>
        <taxon>Ancylostoma</taxon>
    </lineage>
</organism>